<feature type="compositionally biased region" description="Low complexity" evidence="1">
    <location>
        <begin position="66"/>
        <end position="85"/>
    </location>
</feature>
<feature type="region of interest" description="Disordered" evidence="1">
    <location>
        <begin position="108"/>
        <end position="130"/>
    </location>
</feature>
<sequence>MTMTNPYTGPHNGPYPAPPLPQPGGPAPRWARKRYVLPALGLALFIGAGIGASGGETTDDAKPASAEPRPTVTVTATTTATATPPAKEPEPAPTVTATKTVKVTTTVTAQPAAGGGSDDGGSGGSGGGADVYYGNCSEVRAAGAAPIHRGEPGYASHLDRDNDGVACDI</sequence>
<protein>
    <submittedName>
        <fullName evidence="3">Excalibur calcium-binding domain-containing protein</fullName>
    </submittedName>
</protein>
<feature type="compositionally biased region" description="Pro residues" evidence="1">
    <location>
        <begin position="13"/>
        <end position="26"/>
    </location>
</feature>
<accession>A0A6G3X654</accession>
<evidence type="ECO:0000259" key="2">
    <source>
        <dbReference type="SMART" id="SM00894"/>
    </source>
</evidence>
<dbReference type="SMART" id="SM00894">
    <property type="entry name" value="Excalibur"/>
    <property type="match status" value="1"/>
</dbReference>
<organism evidence="3">
    <name type="scientific">Streptomyces sp. SID7499</name>
    <dbReference type="NCBI Taxonomy" id="2706086"/>
    <lineage>
        <taxon>Bacteria</taxon>
        <taxon>Bacillati</taxon>
        <taxon>Actinomycetota</taxon>
        <taxon>Actinomycetes</taxon>
        <taxon>Kitasatosporales</taxon>
        <taxon>Streptomycetaceae</taxon>
        <taxon>Streptomyces</taxon>
    </lineage>
</organism>
<evidence type="ECO:0000313" key="3">
    <source>
        <dbReference type="EMBL" id="NEE13184.1"/>
    </source>
</evidence>
<dbReference type="Pfam" id="PF05901">
    <property type="entry name" value="Excalibur"/>
    <property type="match status" value="1"/>
</dbReference>
<dbReference type="EMBL" id="JAAGMN010004466">
    <property type="protein sequence ID" value="NEE13184.1"/>
    <property type="molecule type" value="Genomic_DNA"/>
</dbReference>
<comment type="caution">
    <text evidence="3">The sequence shown here is derived from an EMBL/GenBank/DDBJ whole genome shotgun (WGS) entry which is preliminary data.</text>
</comment>
<name>A0A6G3X654_9ACTN</name>
<feature type="region of interest" description="Disordered" evidence="1">
    <location>
        <begin position="1"/>
        <end position="26"/>
    </location>
</feature>
<feature type="compositionally biased region" description="Gly residues" evidence="1">
    <location>
        <begin position="113"/>
        <end position="129"/>
    </location>
</feature>
<feature type="region of interest" description="Disordered" evidence="1">
    <location>
        <begin position="55"/>
        <end position="95"/>
    </location>
</feature>
<feature type="region of interest" description="Disordered" evidence="1">
    <location>
        <begin position="150"/>
        <end position="169"/>
    </location>
</feature>
<reference evidence="3" key="1">
    <citation type="submission" date="2020-01" db="EMBL/GenBank/DDBJ databases">
        <title>Insect and environment-associated Actinomycetes.</title>
        <authorList>
            <person name="Currrie C."/>
            <person name="Chevrette M."/>
            <person name="Carlson C."/>
            <person name="Stubbendieck R."/>
            <person name="Wendt-Pienkowski E."/>
        </authorList>
    </citation>
    <scope>NUCLEOTIDE SEQUENCE</scope>
    <source>
        <strain evidence="3">SID7499</strain>
    </source>
</reference>
<proteinExistence type="predicted"/>
<dbReference type="AlphaFoldDB" id="A0A6G3X654"/>
<gene>
    <name evidence="3" type="ORF">G3M58_42865</name>
</gene>
<evidence type="ECO:0000256" key="1">
    <source>
        <dbReference type="SAM" id="MobiDB-lite"/>
    </source>
</evidence>
<feature type="domain" description="Excalibur calcium-binding" evidence="2">
    <location>
        <begin position="132"/>
        <end position="168"/>
    </location>
</feature>
<dbReference type="InterPro" id="IPR008613">
    <property type="entry name" value="Excalibur_Ca-bd_domain"/>
</dbReference>